<dbReference type="GO" id="GO:0015031">
    <property type="term" value="P:protein transport"/>
    <property type="evidence" value="ECO:0007669"/>
    <property type="project" value="UniProtKB-KW"/>
</dbReference>
<dbReference type="InterPro" id="IPR022645">
    <property type="entry name" value="SecD/SecF_bac"/>
</dbReference>
<name>A0A4U3B4W9_9BACI</name>
<comment type="subcellular location">
    <subcellularLocation>
        <location evidence="1">Cell membrane</location>
        <topology evidence="1">Multi-pass membrane protein</topology>
    </subcellularLocation>
</comment>
<dbReference type="Proteomes" id="UP000305222">
    <property type="component" value="Unassembled WGS sequence"/>
</dbReference>
<keyword evidence="3" id="KW-1003">Cell membrane</keyword>
<evidence type="ECO:0000259" key="10">
    <source>
        <dbReference type="Pfam" id="PF02355"/>
    </source>
</evidence>
<protein>
    <submittedName>
        <fullName evidence="11">Protein translocase subunit SecDF</fullName>
    </submittedName>
</protein>
<evidence type="ECO:0000256" key="3">
    <source>
        <dbReference type="ARBA" id="ARBA00022475"/>
    </source>
</evidence>
<dbReference type="PANTHER" id="PTHR30081">
    <property type="entry name" value="PROTEIN-EXPORT MEMBRANE PROTEIN SEC"/>
    <property type="match status" value="1"/>
</dbReference>
<dbReference type="Pfam" id="PF02355">
    <property type="entry name" value="SecD_SecF_C"/>
    <property type="match status" value="1"/>
</dbReference>
<evidence type="ECO:0000256" key="2">
    <source>
        <dbReference type="ARBA" id="ARBA00022448"/>
    </source>
</evidence>
<dbReference type="Gene3D" id="1.20.1640.10">
    <property type="entry name" value="Multidrug efflux transporter AcrB transmembrane domain"/>
    <property type="match status" value="1"/>
</dbReference>
<keyword evidence="8 9" id="KW-0472">Membrane</keyword>
<dbReference type="AlphaFoldDB" id="A0A4U3B4W9"/>
<dbReference type="InterPro" id="IPR048634">
    <property type="entry name" value="SecD_SecF_C"/>
</dbReference>
<dbReference type="PANTHER" id="PTHR30081:SF8">
    <property type="entry name" value="PROTEIN TRANSLOCASE SUBUNIT SECF"/>
    <property type="match status" value="1"/>
</dbReference>
<evidence type="ECO:0000256" key="4">
    <source>
        <dbReference type="ARBA" id="ARBA00022692"/>
    </source>
</evidence>
<evidence type="ECO:0000256" key="5">
    <source>
        <dbReference type="ARBA" id="ARBA00022927"/>
    </source>
</evidence>
<organism evidence="11 12">
    <name type="scientific">Bacillus wiedmannii</name>
    <dbReference type="NCBI Taxonomy" id="1890302"/>
    <lineage>
        <taxon>Bacteria</taxon>
        <taxon>Bacillati</taxon>
        <taxon>Bacillota</taxon>
        <taxon>Bacilli</taxon>
        <taxon>Bacillales</taxon>
        <taxon>Bacillaceae</taxon>
        <taxon>Bacillus</taxon>
        <taxon>Bacillus cereus group</taxon>
    </lineage>
</organism>
<proteinExistence type="predicted"/>
<feature type="transmembrane region" description="Helical" evidence="9">
    <location>
        <begin position="65"/>
        <end position="83"/>
    </location>
</feature>
<evidence type="ECO:0000313" key="12">
    <source>
        <dbReference type="Proteomes" id="UP000305222"/>
    </source>
</evidence>
<dbReference type="SUPFAM" id="SSF82866">
    <property type="entry name" value="Multidrug efflux transporter AcrB transmembrane domain"/>
    <property type="match status" value="1"/>
</dbReference>
<sequence>SIFQLEVDLTFIAAVLTIIGYSINDSIVTFDRNRELYKQKKRVRDIKDLEEIVNASIRQTLGRSINTVLTVLFPVIALLIFGSESLRNFSFALLVGLVVGTYSSVFVASQIWLMLENRRLKKGKNKKKVEKVESEPQV</sequence>
<evidence type="ECO:0000256" key="6">
    <source>
        <dbReference type="ARBA" id="ARBA00022989"/>
    </source>
</evidence>
<evidence type="ECO:0000313" key="11">
    <source>
        <dbReference type="EMBL" id="TKI96696.1"/>
    </source>
</evidence>
<keyword evidence="4 9" id="KW-0812">Transmembrane</keyword>
<evidence type="ECO:0000256" key="9">
    <source>
        <dbReference type="SAM" id="Phobius"/>
    </source>
</evidence>
<dbReference type="InterPro" id="IPR022813">
    <property type="entry name" value="SecD/SecF_arch_bac"/>
</dbReference>
<dbReference type="GO" id="GO:0005886">
    <property type="term" value="C:plasma membrane"/>
    <property type="evidence" value="ECO:0007669"/>
    <property type="project" value="UniProtKB-SubCell"/>
</dbReference>
<dbReference type="PRINTS" id="PR01755">
    <property type="entry name" value="SECFTRNLCASE"/>
</dbReference>
<keyword evidence="6 9" id="KW-1133">Transmembrane helix</keyword>
<evidence type="ECO:0000256" key="1">
    <source>
        <dbReference type="ARBA" id="ARBA00004651"/>
    </source>
</evidence>
<reference evidence="11 12" key="1">
    <citation type="journal article" date="2019" name="Environ. Microbiol.">
        <title>An active ?-lactamase is a part of an orchestrated cell wall stress resistance network of Bacillus subtilis and related rhizosphere species.</title>
        <authorList>
            <person name="Bucher T."/>
            <person name="Keren-Paz A."/>
            <person name="Hausser J."/>
            <person name="Olender T."/>
            <person name="Cytryn E."/>
            <person name="Kolodkin-Gal I."/>
        </authorList>
    </citation>
    <scope>NUCLEOTIDE SEQUENCE [LARGE SCALE GENOMIC DNA]</scope>
    <source>
        <strain evidence="11 12">I5</strain>
    </source>
</reference>
<gene>
    <name evidence="11" type="ORF">FC699_09680</name>
</gene>
<accession>A0A4U3B4W9</accession>
<comment type="caution">
    <text evidence="11">The sequence shown here is derived from an EMBL/GenBank/DDBJ whole genome shotgun (WGS) entry which is preliminary data.</text>
</comment>
<feature type="non-terminal residue" evidence="11">
    <location>
        <position position="1"/>
    </location>
</feature>
<keyword evidence="2" id="KW-0813">Transport</keyword>
<feature type="transmembrane region" description="Helical" evidence="9">
    <location>
        <begin position="89"/>
        <end position="115"/>
    </location>
</feature>
<evidence type="ECO:0000256" key="7">
    <source>
        <dbReference type="ARBA" id="ARBA00023010"/>
    </source>
</evidence>
<dbReference type="EMBL" id="SZON01000320">
    <property type="protein sequence ID" value="TKI96696.1"/>
    <property type="molecule type" value="Genomic_DNA"/>
</dbReference>
<evidence type="ECO:0000256" key="8">
    <source>
        <dbReference type="ARBA" id="ARBA00023136"/>
    </source>
</evidence>
<feature type="domain" description="Protein export membrane protein SecD/SecF C-terminal" evidence="10">
    <location>
        <begin position="1"/>
        <end position="117"/>
    </location>
</feature>
<keyword evidence="5" id="KW-0653">Protein transport</keyword>
<keyword evidence="7" id="KW-0811">Translocation</keyword>
<feature type="transmembrane region" description="Helical" evidence="9">
    <location>
        <begin position="12"/>
        <end position="30"/>
    </location>
</feature>